<evidence type="ECO:0000313" key="1">
    <source>
        <dbReference type="EMBL" id="RNA24042.1"/>
    </source>
</evidence>
<proteinExistence type="predicted"/>
<gene>
    <name evidence="1" type="ORF">BpHYR1_038743</name>
</gene>
<dbReference type="EMBL" id="REGN01003178">
    <property type="protein sequence ID" value="RNA24042.1"/>
    <property type="molecule type" value="Genomic_DNA"/>
</dbReference>
<feature type="non-terminal residue" evidence="1">
    <location>
        <position position="1"/>
    </location>
</feature>
<keyword evidence="2" id="KW-1185">Reference proteome</keyword>
<sequence>NTLVFFKKQPILVKSLQQDELAELTYGSSLGGHLLLDRSNQANQPDQSSSTKTTIKISYRFLNLLTESASMTVAGRAFHSLTILLVNVFAL</sequence>
<comment type="caution">
    <text evidence="1">The sequence shown here is derived from an EMBL/GenBank/DDBJ whole genome shotgun (WGS) entry which is preliminary data.</text>
</comment>
<reference evidence="1 2" key="1">
    <citation type="journal article" date="2018" name="Sci. Rep.">
        <title>Genomic signatures of local adaptation to the degree of environmental predictability in rotifers.</title>
        <authorList>
            <person name="Franch-Gras L."/>
            <person name="Hahn C."/>
            <person name="Garcia-Roger E.M."/>
            <person name="Carmona M.J."/>
            <person name="Serra M."/>
            <person name="Gomez A."/>
        </authorList>
    </citation>
    <scope>NUCLEOTIDE SEQUENCE [LARGE SCALE GENOMIC DNA]</scope>
    <source>
        <strain evidence="1">HYR1</strain>
    </source>
</reference>
<dbReference type="Proteomes" id="UP000276133">
    <property type="component" value="Unassembled WGS sequence"/>
</dbReference>
<accession>A0A3M7RKF8</accession>
<evidence type="ECO:0000313" key="2">
    <source>
        <dbReference type="Proteomes" id="UP000276133"/>
    </source>
</evidence>
<dbReference type="AlphaFoldDB" id="A0A3M7RKF8"/>
<protein>
    <submittedName>
        <fullName evidence="1">Uncharacterized protein</fullName>
    </submittedName>
</protein>
<organism evidence="1 2">
    <name type="scientific">Brachionus plicatilis</name>
    <name type="common">Marine rotifer</name>
    <name type="synonym">Brachionus muelleri</name>
    <dbReference type="NCBI Taxonomy" id="10195"/>
    <lineage>
        <taxon>Eukaryota</taxon>
        <taxon>Metazoa</taxon>
        <taxon>Spiralia</taxon>
        <taxon>Gnathifera</taxon>
        <taxon>Rotifera</taxon>
        <taxon>Eurotatoria</taxon>
        <taxon>Monogononta</taxon>
        <taxon>Pseudotrocha</taxon>
        <taxon>Ploima</taxon>
        <taxon>Brachionidae</taxon>
        <taxon>Brachionus</taxon>
    </lineage>
</organism>
<name>A0A3M7RKF8_BRAPC</name>